<feature type="transmembrane region" description="Helical" evidence="6">
    <location>
        <begin position="252"/>
        <end position="274"/>
    </location>
</feature>
<reference evidence="7" key="1">
    <citation type="submission" date="2020-10" db="EMBL/GenBank/DDBJ databases">
        <title>Sequencing the genomes of 1000 actinobacteria strains.</title>
        <authorList>
            <person name="Klenk H.-P."/>
        </authorList>
    </citation>
    <scope>NUCLEOTIDE SEQUENCE</scope>
    <source>
        <strain evidence="7">DSM 45354</strain>
    </source>
</reference>
<comment type="subcellular location">
    <subcellularLocation>
        <location evidence="1">Cell membrane</location>
        <topology evidence="1">Multi-pass membrane protein</topology>
    </subcellularLocation>
</comment>
<dbReference type="Pfam" id="PF09678">
    <property type="entry name" value="Caa3_CtaG"/>
    <property type="match status" value="1"/>
</dbReference>
<feature type="transmembrane region" description="Helical" evidence="6">
    <location>
        <begin position="167"/>
        <end position="186"/>
    </location>
</feature>
<sequence>MWLPSSAMSWTRLLAWHPQPIPLLLIGCVLGGVLYLAGAIHLHRRGVHWPAGRGVCWLLGIASIAAACGTGIAGYGMRSFSVHMVQHMTLGMVTPIFLILGAPITLALRALPARPRGGRSMRGLLLVLLHSRVARILAHPLVTIPLFLASLYGLYFTSLFDLAMSSWLGHYWMLAHFLVVGLLFFWEVLGVDPTPHRRSPPVRMLELVVIMPFHAFFGIAIMMSSTPILKAFTTPPASWRLDAFADQHTAGGIAWAFSELPTLIVLLVVFAQWWRSDRRQAATRDRAVERHGDHELDAYNAYLARLAEQGKDHS</sequence>
<feature type="transmembrane region" description="Helical" evidence="6">
    <location>
        <begin position="133"/>
        <end position="155"/>
    </location>
</feature>
<dbReference type="AlphaFoldDB" id="A0A927R9L5"/>
<protein>
    <submittedName>
        <fullName evidence="7">Cytochrome c oxidase assembly factor CtaG</fullName>
    </submittedName>
</protein>
<evidence type="ECO:0000313" key="7">
    <source>
        <dbReference type="EMBL" id="MBE1604110.1"/>
    </source>
</evidence>
<evidence type="ECO:0000313" key="8">
    <source>
        <dbReference type="Proteomes" id="UP000638648"/>
    </source>
</evidence>
<dbReference type="Proteomes" id="UP000638648">
    <property type="component" value="Unassembled WGS sequence"/>
</dbReference>
<keyword evidence="2" id="KW-1003">Cell membrane</keyword>
<feature type="transmembrane region" description="Helical" evidence="6">
    <location>
        <begin position="207"/>
        <end position="232"/>
    </location>
</feature>
<name>A0A927R9L5_9ACTN</name>
<keyword evidence="8" id="KW-1185">Reference proteome</keyword>
<evidence type="ECO:0000256" key="4">
    <source>
        <dbReference type="ARBA" id="ARBA00022989"/>
    </source>
</evidence>
<evidence type="ECO:0000256" key="6">
    <source>
        <dbReference type="SAM" id="Phobius"/>
    </source>
</evidence>
<comment type="caution">
    <text evidence="7">The sequence shown here is derived from an EMBL/GenBank/DDBJ whole genome shotgun (WGS) entry which is preliminary data.</text>
</comment>
<feature type="transmembrane region" description="Helical" evidence="6">
    <location>
        <begin position="20"/>
        <end position="42"/>
    </location>
</feature>
<dbReference type="RefSeq" id="WP_238361419.1">
    <property type="nucleotide sequence ID" value="NZ_JADBEM010000001.1"/>
</dbReference>
<proteinExistence type="predicted"/>
<evidence type="ECO:0000256" key="3">
    <source>
        <dbReference type="ARBA" id="ARBA00022692"/>
    </source>
</evidence>
<keyword evidence="4 6" id="KW-1133">Transmembrane helix</keyword>
<gene>
    <name evidence="7" type="ORF">HEB94_000958</name>
</gene>
<feature type="transmembrane region" description="Helical" evidence="6">
    <location>
        <begin position="89"/>
        <end position="112"/>
    </location>
</feature>
<dbReference type="GO" id="GO:0005886">
    <property type="term" value="C:plasma membrane"/>
    <property type="evidence" value="ECO:0007669"/>
    <property type="project" value="UniProtKB-SubCell"/>
</dbReference>
<accession>A0A927R9L5</accession>
<keyword evidence="5 6" id="KW-0472">Membrane</keyword>
<feature type="transmembrane region" description="Helical" evidence="6">
    <location>
        <begin position="54"/>
        <end position="77"/>
    </location>
</feature>
<keyword evidence="3 6" id="KW-0812">Transmembrane</keyword>
<evidence type="ECO:0000256" key="1">
    <source>
        <dbReference type="ARBA" id="ARBA00004651"/>
    </source>
</evidence>
<evidence type="ECO:0000256" key="2">
    <source>
        <dbReference type="ARBA" id="ARBA00022475"/>
    </source>
</evidence>
<dbReference type="InterPro" id="IPR019108">
    <property type="entry name" value="Caa3_assmbl_CtaG-rel"/>
</dbReference>
<dbReference type="EMBL" id="JADBEM010000001">
    <property type="protein sequence ID" value="MBE1604110.1"/>
    <property type="molecule type" value="Genomic_DNA"/>
</dbReference>
<organism evidence="7 8">
    <name type="scientific">Actinopolymorpha pittospori</name>
    <dbReference type="NCBI Taxonomy" id="648752"/>
    <lineage>
        <taxon>Bacteria</taxon>
        <taxon>Bacillati</taxon>
        <taxon>Actinomycetota</taxon>
        <taxon>Actinomycetes</taxon>
        <taxon>Propionibacteriales</taxon>
        <taxon>Actinopolymorphaceae</taxon>
        <taxon>Actinopolymorpha</taxon>
    </lineage>
</organism>
<evidence type="ECO:0000256" key="5">
    <source>
        <dbReference type="ARBA" id="ARBA00023136"/>
    </source>
</evidence>